<evidence type="ECO:0000313" key="2">
    <source>
        <dbReference type="EMBL" id="RDX72856.1"/>
    </source>
</evidence>
<protein>
    <recommendedName>
        <fullName evidence="4">G-patch domain-containing protein</fullName>
    </recommendedName>
</protein>
<dbReference type="SUPFAM" id="SSF56672">
    <property type="entry name" value="DNA/RNA polymerases"/>
    <property type="match status" value="1"/>
</dbReference>
<gene>
    <name evidence="2" type="ORF">CR513_47600</name>
</gene>
<keyword evidence="3" id="KW-1185">Reference proteome</keyword>
<sequence>MVNTPFPTNYIEEDAEALETSFQELEIVGTTSLKTGRGDIKSSKVAIVVAKVLIANSFELGKGLGRRLNGMANTVAIQENPRRVGLSYSGAVGKAKLGRKVQNKQKTRANLYYHFISGGIVTPKHVAMVDDQPREPAEWVYLMAPNTKTFPQINNVALAPDDAGKSNRQDEGEEMEEETLRELERPKLQSSNKKLEIINLEKGEETREIRISKIIPSDSKKRLTKLLREYKDIFAWTYRDMPGLDTAIVEHRLPLIPNAIPVRQQLRRMKPKVALKIKEEVEKQWKVGFWAVAEYPQWVANNVPIPKKDGKVYNQFWMAPEDKEKTTFVIVWGTFYYKVMPFRLKNVGATF</sequence>
<proteinExistence type="predicted"/>
<dbReference type="Gene3D" id="3.10.10.10">
    <property type="entry name" value="HIV Type 1 Reverse Transcriptase, subunit A, domain 1"/>
    <property type="match status" value="1"/>
</dbReference>
<dbReference type="PANTHER" id="PTHR24559">
    <property type="entry name" value="TRANSPOSON TY3-I GAG-POL POLYPROTEIN"/>
    <property type="match status" value="1"/>
</dbReference>
<feature type="region of interest" description="Disordered" evidence="1">
    <location>
        <begin position="159"/>
        <end position="181"/>
    </location>
</feature>
<dbReference type="AlphaFoldDB" id="A0A371F3I3"/>
<dbReference type="PANTHER" id="PTHR24559:SF457">
    <property type="entry name" value="RNA-DIRECTED DNA POLYMERASE HOMOLOG"/>
    <property type="match status" value="1"/>
</dbReference>
<reference evidence="2" key="1">
    <citation type="submission" date="2018-05" db="EMBL/GenBank/DDBJ databases">
        <title>Draft genome of Mucuna pruriens seed.</title>
        <authorList>
            <person name="Nnadi N.E."/>
            <person name="Vos R."/>
            <person name="Hasami M.H."/>
            <person name="Devisetty U.K."/>
            <person name="Aguiy J.C."/>
        </authorList>
    </citation>
    <scope>NUCLEOTIDE SEQUENCE [LARGE SCALE GENOMIC DNA]</scope>
    <source>
        <strain evidence="2">JCA_2017</strain>
    </source>
</reference>
<comment type="caution">
    <text evidence="2">The sequence shown here is derived from an EMBL/GenBank/DDBJ whole genome shotgun (WGS) entry which is preliminary data.</text>
</comment>
<feature type="non-terminal residue" evidence="2">
    <location>
        <position position="1"/>
    </location>
</feature>
<organism evidence="2 3">
    <name type="scientific">Mucuna pruriens</name>
    <name type="common">Velvet bean</name>
    <name type="synonym">Dolichos pruriens</name>
    <dbReference type="NCBI Taxonomy" id="157652"/>
    <lineage>
        <taxon>Eukaryota</taxon>
        <taxon>Viridiplantae</taxon>
        <taxon>Streptophyta</taxon>
        <taxon>Embryophyta</taxon>
        <taxon>Tracheophyta</taxon>
        <taxon>Spermatophyta</taxon>
        <taxon>Magnoliopsida</taxon>
        <taxon>eudicotyledons</taxon>
        <taxon>Gunneridae</taxon>
        <taxon>Pentapetalae</taxon>
        <taxon>rosids</taxon>
        <taxon>fabids</taxon>
        <taxon>Fabales</taxon>
        <taxon>Fabaceae</taxon>
        <taxon>Papilionoideae</taxon>
        <taxon>50 kb inversion clade</taxon>
        <taxon>NPAAA clade</taxon>
        <taxon>indigoferoid/millettioid clade</taxon>
        <taxon>Phaseoleae</taxon>
        <taxon>Mucuna</taxon>
    </lineage>
</organism>
<evidence type="ECO:0008006" key="4">
    <source>
        <dbReference type="Google" id="ProtNLM"/>
    </source>
</evidence>
<evidence type="ECO:0000313" key="3">
    <source>
        <dbReference type="Proteomes" id="UP000257109"/>
    </source>
</evidence>
<name>A0A371F3I3_MUCPR</name>
<dbReference type="InterPro" id="IPR053134">
    <property type="entry name" value="RNA-dir_DNA_polymerase"/>
</dbReference>
<dbReference type="EMBL" id="QJKJ01010731">
    <property type="protein sequence ID" value="RDX72856.1"/>
    <property type="molecule type" value="Genomic_DNA"/>
</dbReference>
<dbReference type="Proteomes" id="UP000257109">
    <property type="component" value="Unassembled WGS sequence"/>
</dbReference>
<accession>A0A371F3I3</accession>
<dbReference type="InterPro" id="IPR043502">
    <property type="entry name" value="DNA/RNA_pol_sf"/>
</dbReference>
<evidence type="ECO:0000256" key="1">
    <source>
        <dbReference type="SAM" id="MobiDB-lite"/>
    </source>
</evidence>